<keyword evidence="4" id="KW-1185">Reference proteome</keyword>
<proteinExistence type="predicted"/>
<dbReference type="EMBL" id="VBZC01000048">
    <property type="protein sequence ID" value="TLS41906.1"/>
    <property type="molecule type" value="Genomic_DNA"/>
</dbReference>
<protein>
    <submittedName>
        <fullName evidence="3">Ricin-type beta-trefoil lectin domain protein</fullName>
    </submittedName>
</protein>
<dbReference type="RefSeq" id="WP_138048980.1">
    <property type="nucleotide sequence ID" value="NZ_VBZC01000048.1"/>
</dbReference>
<dbReference type="Gene3D" id="2.80.10.50">
    <property type="match status" value="1"/>
</dbReference>
<comment type="caution">
    <text evidence="3">The sequence shown here is derived from an EMBL/GenBank/DDBJ whole genome shotgun (WGS) entry which is preliminary data.</text>
</comment>
<feature type="region of interest" description="Disordered" evidence="1">
    <location>
        <begin position="1"/>
        <end position="22"/>
    </location>
</feature>
<dbReference type="Proteomes" id="UP000305906">
    <property type="component" value="Unassembled WGS sequence"/>
</dbReference>
<gene>
    <name evidence="3" type="ORF">FE633_33755</name>
</gene>
<evidence type="ECO:0000259" key="2">
    <source>
        <dbReference type="SMART" id="SM00458"/>
    </source>
</evidence>
<organism evidence="3 4">
    <name type="scientific">Streptomyces montanus</name>
    <dbReference type="NCBI Taxonomy" id="2580423"/>
    <lineage>
        <taxon>Bacteria</taxon>
        <taxon>Bacillati</taxon>
        <taxon>Actinomycetota</taxon>
        <taxon>Actinomycetes</taxon>
        <taxon>Kitasatosporales</taxon>
        <taxon>Streptomycetaceae</taxon>
        <taxon>Streptomyces</taxon>
    </lineage>
</organism>
<feature type="region of interest" description="Disordered" evidence="1">
    <location>
        <begin position="326"/>
        <end position="406"/>
    </location>
</feature>
<dbReference type="Pfam" id="PF00652">
    <property type="entry name" value="Ricin_B_lectin"/>
    <property type="match status" value="1"/>
</dbReference>
<dbReference type="SUPFAM" id="SSF50370">
    <property type="entry name" value="Ricin B-like lectins"/>
    <property type="match status" value="1"/>
</dbReference>
<feature type="compositionally biased region" description="Pro residues" evidence="1">
    <location>
        <begin position="384"/>
        <end position="402"/>
    </location>
</feature>
<dbReference type="InterPro" id="IPR000772">
    <property type="entry name" value="Ricin_B_lectin"/>
</dbReference>
<feature type="domain" description="Ricin B lectin" evidence="2">
    <location>
        <begin position="404"/>
        <end position="532"/>
    </location>
</feature>
<dbReference type="SMART" id="SM00458">
    <property type="entry name" value="RICIN"/>
    <property type="match status" value="1"/>
</dbReference>
<dbReference type="GO" id="GO:0030246">
    <property type="term" value="F:carbohydrate binding"/>
    <property type="evidence" value="ECO:0007669"/>
    <property type="project" value="UniProtKB-KW"/>
</dbReference>
<evidence type="ECO:0000256" key="1">
    <source>
        <dbReference type="SAM" id="MobiDB-lite"/>
    </source>
</evidence>
<dbReference type="PROSITE" id="PS50231">
    <property type="entry name" value="RICIN_B_LECTIN"/>
    <property type="match status" value="1"/>
</dbReference>
<feature type="compositionally biased region" description="Low complexity" evidence="1">
    <location>
        <begin position="333"/>
        <end position="383"/>
    </location>
</feature>
<reference evidence="3 4" key="1">
    <citation type="submission" date="2019-05" db="EMBL/GenBank/DDBJ databases">
        <title>Streptomyces sp. NEAU-C151, a novel actinomycete isolated from soil.</title>
        <authorList>
            <person name="Han L."/>
            <person name="Jiang H."/>
        </authorList>
    </citation>
    <scope>NUCLEOTIDE SEQUENCE [LARGE SCALE GENOMIC DNA]</scope>
    <source>
        <strain evidence="3 4">NEAU-C151</strain>
    </source>
</reference>
<keyword evidence="3" id="KW-0430">Lectin</keyword>
<sequence length="536" mass="57637">MARAEWTDEDNPGAGPHATAPDARLTTLIRADTSTAYPALRELRRRHRPAVLAYARLCAVDEPAARRLTAQAFALAARETARGVEPRGPWRHQLLLIVTRVAAAWATDDRGHRLDPGLLARLRATDADSPVPPMLAAFHSLPTRVQGIVWYGLVDEEPDAGAAVFLGFTPQDVEYGEESAFQTLRQACLRVRLPRSGDPRCQDFRRLIEEAVRPEHPRYGMDLDAHMAVCSACATAYEEQCALRDTPRTALADGLLIWGGAAYVTDRSVTSRPASRRSRTAVVAAAATTATTATWWPSRRFALASAALGVAVAPLLVYLLSSSGADPQRAANSVPTPAQPPAVTVTATVSATSSPSPSPTRTTKSPEPTTTSKPSDPTSSPKPSTTPRPSPPADNLPKPHPPNSRYAQVVNVDSGLCLDIHDGDLRLGTDVVMARCEASRTQMWRVDADRDVVQSYADPDYCLDSRGATDRGVGIWECRSVDGPNGTNLRFTVDESGALRPAIAPDHAVTPFGDRLALAPAQGRDDQRWKAGARPA</sequence>
<name>A0A5R9FIA6_9ACTN</name>
<accession>A0A5R9FIA6</accession>
<evidence type="ECO:0000313" key="4">
    <source>
        <dbReference type="Proteomes" id="UP000305906"/>
    </source>
</evidence>
<dbReference type="InterPro" id="IPR035992">
    <property type="entry name" value="Ricin_B-like_lectins"/>
</dbReference>
<dbReference type="AlphaFoldDB" id="A0A5R9FIA6"/>
<evidence type="ECO:0000313" key="3">
    <source>
        <dbReference type="EMBL" id="TLS41906.1"/>
    </source>
</evidence>